<dbReference type="Proteomes" id="UP000825679">
    <property type="component" value="Chromosome"/>
</dbReference>
<dbReference type="SUPFAM" id="SSF56219">
    <property type="entry name" value="DNase I-like"/>
    <property type="match status" value="1"/>
</dbReference>
<name>A0ABX8Z1M3_9NEIS</name>
<keyword evidence="2 5" id="KW-0378">Hydrolase</keyword>
<dbReference type="EC" id="3.1.4.12" evidence="5"/>
<evidence type="ECO:0000256" key="1">
    <source>
        <dbReference type="ARBA" id="ARBA00022729"/>
    </source>
</evidence>
<feature type="signal peptide" evidence="3">
    <location>
        <begin position="1"/>
        <end position="18"/>
    </location>
</feature>
<dbReference type="Pfam" id="PF03372">
    <property type="entry name" value="Exo_endo_phos"/>
    <property type="match status" value="1"/>
</dbReference>
<gene>
    <name evidence="5" type="primary">sph</name>
    <name evidence="5" type="ORF">K4H28_08925</name>
</gene>
<reference evidence="5 6" key="1">
    <citation type="submission" date="2021-08" db="EMBL/GenBank/DDBJ databases">
        <title>complete genome sequencing of Deefgea sp. D25.</title>
        <authorList>
            <person name="Bae J.-W."/>
            <person name="Gim D.-H."/>
        </authorList>
    </citation>
    <scope>NUCLEOTIDE SEQUENCE [LARGE SCALE GENOMIC DNA]</scope>
    <source>
        <strain evidence="5 6">D25</strain>
    </source>
</reference>
<evidence type="ECO:0000313" key="6">
    <source>
        <dbReference type="Proteomes" id="UP000825679"/>
    </source>
</evidence>
<keyword evidence="1 3" id="KW-0732">Signal</keyword>
<proteinExistence type="predicted"/>
<evidence type="ECO:0000256" key="3">
    <source>
        <dbReference type="SAM" id="SignalP"/>
    </source>
</evidence>
<feature type="domain" description="Endonuclease/exonuclease/phosphatase" evidence="4">
    <location>
        <begin position="29"/>
        <end position="312"/>
    </location>
</feature>
<dbReference type="CDD" id="cd09078">
    <property type="entry name" value="nSMase"/>
    <property type="match status" value="1"/>
</dbReference>
<dbReference type="InterPro" id="IPR005135">
    <property type="entry name" value="Endo/exonuclease/phosphatase"/>
</dbReference>
<accession>A0ABX8Z1M3</accession>
<dbReference type="EMBL" id="CP081150">
    <property type="protein sequence ID" value="QZA76471.1"/>
    <property type="molecule type" value="Genomic_DNA"/>
</dbReference>
<dbReference type="InterPro" id="IPR036691">
    <property type="entry name" value="Endo/exonu/phosph_ase_sf"/>
</dbReference>
<keyword evidence="6" id="KW-1185">Reference proteome</keyword>
<evidence type="ECO:0000256" key="2">
    <source>
        <dbReference type="ARBA" id="ARBA00022801"/>
    </source>
</evidence>
<dbReference type="GO" id="GO:0004767">
    <property type="term" value="F:sphingomyelin phosphodiesterase activity"/>
    <property type="evidence" value="ECO:0007669"/>
    <property type="project" value="UniProtKB-EC"/>
</dbReference>
<dbReference type="PANTHER" id="PTHR16320">
    <property type="entry name" value="SPHINGOMYELINASE FAMILY MEMBER"/>
    <property type="match status" value="1"/>
</dbReference>
<feature type="chain" id="PRO_5045109010" evidence="3">
    <location>
        <begin position="19"/>
        <end position="508"/>
    </location>
</feature>
<evidence type="ECO:0000259" key="4">
    <source>
        <dbReference type="Pfam" id="PF03372"/>
    </source>
</evidence>
<evidence type="ECO:0000313" key="5">
    <source>
        <dbReference type="EMBL" id="QZA76471.1"/>
    </source>
</evidence>
<organism evidence="5 6">
    <name type="scientific">Deefgea tanakiae</name>
    <dbReference type="NCBI Taxonomy" id="2865840"/>
    <lineage>
        <taxon>Bacteria</taxon>
        <taxon>Pseudomonadati</taxon>
        <taxon>Pseudomonadota</taxon>
        <taxon>Betaproteobacteria</taxon>
        <taxon>Neisseriales</taxon>
        <taxon>Chitinibacteraceae</taxon>
        <taxon>Deefgea</taxon>
    </lineage>
</organism>
<dbReference type="NCBIfam" id="TIGR03395">
    <property type="entry name" value="sphingomy"/>
    <property type="match status" value="1"/>
</dbReference>
<dbReference type="Gene3D" id="3.60.10.10">
    <property type="entry name" value="Endonuclease/exonuclease/phosphatase"/>
    <property type="match status" value="1"/>
</dbReference>
<dbReference type="InterPro" id="IPR038772">
    <property type="entry name" value="Sph/SMPD2-like"/>
</dbReference>
<dbReference type="InterPro" id="IPR017766">
    <property type="entry name" value="Sphingomyelinase/PLipase_C"/>
</dbReference>
<sequence length="508" mass="57273">MKIISALLAVLMSSPLWAAYPDDLKVSNWNVMLLPSTAFPNYAQNQRAKLIASADWLKSQDVVAFQELFDNEASELLLTQLKTQFPYQTSVLGRSQLGWDATQGTWRSGLPEDGGVAVVSKWPIIEKTQYLYNIAGCGDDFPALKGFVYVKINRNGEFYHLISTHMQSESSWGCNSNGGHAAIRQAQLKEIRQWIDQKNIPSNEIVVITGDFNINKLNQAEYQAMLATLQASEPKYVGLPYTFDTKNNGLALERYGARTKDPVEYLDYILVARTHRQPSVWQNLTIDPPSPQWRVTDSTQSRSYAYTDYSDHYPVMGFARADAATPTQAFVAQDGSHRAVAFQNAANGRWIQSASSNDGWLLANASQNLTSKTRFNLSNNFSMRDNGCIRSGDYIRVERSDAPDWFWTWSGALTGNQYSYYTRQGALQASGDLRLINVSNPTGCLKDGDTVAFKDWARAADYYITAWNGGSYNDRLFLWTNSIGPREEFKVQMPKQLPAMSWREQLIY</sequence>
<dbReference type="RefSeq" id="WP_221004877.1">
    <property type="nucleotide sequence ID" value="NZ_CP081150.1"/>
</dbReference>
<dbReference type="PANTHER" id="PTHR16320:SF23">
    <property type="entry name" value="SPHINGOMYELINASE C 1"/>
    <property type="match status" value="1"/>
</dbReference>
<protein>
    <submittedName>
        <fullName evidence="5">Sphingomyelin phosphodiesterase</fullName>
        <ecNumber evidence="5">3.1.4.12</ecNumber>
    </submittedName>
</protein>